<dbReference type="RefSeq" id="WP_092005893.1">
    <property type="nucleotide sequence ID" value="NZ_FMYQ01000044.1"/>
</dbReference>
<evidence type="ECO:0000313" key="3">
    <source>
        <dbReference type="Proteomes" id="UP000198908"/>
    </source>
</evidence>
<proteinExistence type="predicted"/>
<organism evidence="2 3">
    <name type="scientific">Paraburkholderia lycopersici</name>
    <dbReference type="NCBI Taxonomy" id="416944"/>
    <lineage>
        <taxon>Bacteria</taxon>
        <taxon>Pseudomonadati</taxon>
        <taxon>Pseudomonadota</taxon>
        <taxon>Betaproteobacteria</taxon>
        <taxon>Burkholderiales</taxon>
        <taxon>Burkholderiaceae</taxon>
        <taxon>Paraburkholderia</taxon>
    </lineage>
</organism>
<dbReference type="Proteomes" id="UP000198908">
    <property type="component" value="Unassembled WGS sequence"/>
</dbReference>
<name>A0A1G7CD61_9BURK</name>
<evidence type="ECO:0000256" key="1">
    <source>
        <dbReference type="SAM" id="MobiDB-lite"/>
    </source>
</evidence>
<accession>A0A1G7CD61</accession>
<sequence length="106" mass="12258">MAEPEDILVKILNLDAEIRCCVATLARIEDGAGDCFVPWIKEERARAHERLTHLRRRREVHFLALNELAARRSRLRRRKATETAREPNSPFQSREVNPSTLARKTG</sequence>
<feature type="compositionally biased region" description="Polar residues" evidence="1">
    <location>
        <begin position="89"/>
        <end position="106"/>
    </location>
</feature>
<keyword evidence="3" id="KW-1185">Reference proteome</keyword>
<reference evidence="3" key="1">
    <citation type="submission" date="2016-09" db="EMBL/GenBank/DDBJ databases">
        <authorList>
            <person name="Varghese N."/>
            <person name="Submissions S."/>
        </authorList>
    </citation>
    <scope>NUCLEOTIDE SEQUENCE [LARGE SCALE GENOMIC DNA]</scope>
    <source>
        <strain evidence="3">TNe-862</strain>
    </source>
</reference>
<dbReference type="EMBL" id="FMYQ01000044">
    <property type="protein sequence ID" value="SDE37183.1"/>
    <property type="molecule type" value="Genomic_DNA"/>
</dbReference>
<protein>
    <submittedName>
        <fullName evidence="2">Uncharacterized protein</fullName>
    </submittedName>
</protein>
<feature type="region of interest" description="Disordered" evidence="1">
    <location>
        <begin position="73"/>
        <end position="106"/>
    </location>
</feature>
<gene>
    <name evidence="2" type="ORF">SAMN05421548_14431</name>
</gene>
<evidence type="ECO:0000313" key="2">
    <source>
        <dbReference type="EMBL" id="SDE37183.1"/>
    </source>
</evidence>
<dbReference type="OrthoDB" id="10007788at2"/>
<dbReference type="AlphaFoldDB" id="A0A1G7CD61"/>